<keyword evidence="2" id="KW-0472">Membrane</keyword>
<dbReference type="EMBL" id="BAABGU010000019">
    <property type="protein sequence ID" value="GAA4572586.1"/>
    <property type="molecule type" value="Genomic_DNA"/>
</dbReference>
<dbReference type="Pfam" id="PF20269">
    <property type="entry name" value="CATRA-N"/>
    <property type="match status" value="1"/>
</dbReference>
<dbReference type="InterPro" id="IPR046922">
    <property type="entry name" value="CATRA-N"/>
</dbReference>
<evidence type="ECO:0000313" key="5">
    <source>
        <dbReference type="EMBL" id="GAA4572586.1"/>
    </source>
</evidence>
<evidence type="ECO:0000256" key="1">
    <source>
        <dbReference type="SAM" id="MobiDB-lite"/>
    </source>
</evidence>
<feature type="domain" description="CASPASE and TPR Repeat-Associated N-terminal" evidence="3">
    <location>
        <begin position="38"/>
        <end position="217"/>
    </location>
</feature>
<comment type="caution">
    <text evidence="5">The sequence shown here is derived from an EMBL/GenBank/DDBJ whole genome shotgun (WGS) entry which is preliminary data.</text>
</comment>
<feature type="region of interest" description="Disordered" evidence="1">
    <location>
        <begin position="1"/>
        <end position="27"/>
    </location>
</feature>
<keyword evidence="2" id="KW-0812">Transmembrane</keyword>
<evidence type="ECO:0000256" key="2">
    <source>
        <dbReference type="SAM" id="Phobius"/>
    </source>
</evidence>
<protein>
    <submittedName>
        <fullName evidence="5">Uncharacterized protein</fullName>
    </submittedName>
</protein>
<feature type="compositionally biased region" description="Basic and acidic residues" evidence="1">
    <location>
        <begin position="1"/>
        <end position="10"/>
    </location>
</feature>
<reference evidence="6" key="1">
    <citation type="journal article" date="2019" name="Int. J. Syst. Evol. Microbiol.">
        <title>The Global Catalogue of Microorganisms (GCM) 10K type strain sequencing project: providing services to taxonomists for standard genome sequencing and annotation.</title>
        <authorList>
            <consortium name="The Broad Institute Genomics Platform"/>
            <consortium name="The Broad Institute Genome Sequencing Center for Infectious Disease"/>
            <person name="Wu L."/>
            <person name="Ma J."/>
        </authorList>
    </citation>
    <scope>NUCLEOTIDE SEQUENCE [LARGE SCALE GENOMIC DNA]</scope>
    <source>
        <strain evidence="6">JCM 3175</strain>
    </source>
</reference>
<evidence type="ECO:0000259" key="4">
    <source>
        <dbReference type="Pfam" id="PF20270"/>
    </source>
</evidence>
<feature type="domain" description="CASPASE and TPR Repeat-Associated C-terminal" evidence="4">
    <location>
        <begin position="225"/>
        <end position="356"/>
    </location>
</feature>
<sequence>MDQKALRTSDRALGAGEGGEATTGRRSASVRLHAHALHVYTYFDGLRHTDIAARITTACKTLGMEESGSLPLVRPGGIRTTQLLSGPREGVWQALRYASPRLDAFLVCLAPEDGSADWPELDREWRQAVGSVADEDCIGRVRLFYALYDRDAGSDQLAAAVTAALPGGAEVQTEIPTEPLPGFYLWEIPTPADDGLERVVVLVAPTAQVAVSDAWVWPIEGDLRPLPGYFWQMAKVRHEARRFEERRSQDGPARLYDLAARFERREQTDPEPSRARERMLRRLQRETALAAAGEAHLRIMCRTVEAAAHEARTWLGYWAENMPVRDKHAWVEGLAGPVGRDQDYVAWLITEINDAADLGRNTVAYAHPMAQIGSADLEQRLRDMGERSEFLTALQTSVIAAVGLLLAASQSFSYDWPMYASLKSPLIISVAAGGLFLLLTAALRSTTQLWRRIWVGIAAAGFVASVTWLVVTWLVRWQTAQLPSAPVSRVASAIAAAVAFGAWLGWRARRSRHELR</sequence>
<feature type="transmembrane region" description="Helical" evidence="2">
    <location>
        <begin position="455"/>
        <end position="475"/>
    </location>
</feature>
<keyword evidence="6" id="KW-1185">Reference proteome</keyword>
<dbReference type="RefSeq" id="WP_346120972.1">
    <property type="nucleotide sequence ID" value="NZ_BAABGU010000019.1"/>
</dbReference>
<name>A0ABP8SN86_9ACTN</name>
<proteinExistence type="predicted"/>
<accession>A0ABP8SN86</accession>
<evidence type="ECO:0000313" key="6">
    <source>
        <dbReference type="Proteomes" id="UP001500307"/>
    </source>
</evidence>
<gene>
    <name evidence="5" type="ORF">GCM10023176_35830</name>
</gene>
<feature type="transmembrane region" description="Helical" evidence="2">
    <location>
        <begin position="390"/>
        <end position="412"/>
    </location>
</feature>
<feature type="transmembrane region" description="Helical" evidence="2">
    <location>
        <begin position="424"/>
        <end position="443"/>
    </location>
</feature>
<dbReference type="InterPro" id="IPR046923">
    <property type="entry name" value="CATRA-C"/>
</dbReference>
<dbReference type="Pfam" id="PF20270">
    <property type="entry name" value="CATRA-C"/>
    <property type="match status" value="1"/>
</dbReference>
<evidence type="ECO:0000259" key="3">
    <source>
        <dbReference type="Pfam" id="PF20269"/>
    </source>
</evidence>
<keyword evidence="2" id="KW-1133">Transmembrane helix</keyword>
<organism evidence="5 6">
    <name type="scientific">Micromonospora coerulea</name>
    <dbReference type="NCBI Taxonomy" id="47856"/>
    <lineage>
        <taxon>Bacteria</taxon>
        <taxon>Bacillati</taxon>
        <taxon>Actinomycetota</taxon>
        <taxon>Actinomycetes</taxon>
        <taxon>Micromonosporales</taxon>
        <taxon>Micromonosporaceae</taxon>
        <taxon>Micromonospora</taxon>
    </lineage>
</organism>
<dbReference type="NCBIfam" id="NF038357">
    <property type="entry name" value="BN6_48550_fam"/>
    <property type="match status" value="1"/>
</dbReference>
<dbReference type="Proteomes" id="UP001500307">
    <property type="component" value="Unassembled WGS sequence"/>
</dbReference>
<feature type="transmembrane region" description="Helical" evidence="2">
    <location>
        <begin position="487"/>
        <end position="506"/>
    </location>
</feature>